<evidence type="ECO:0000313" key="1">
    <source>
        <dbReference type="EMBL" id="DAF44059.1"/>
    </source>
</evidence>
<proteinExistence type="predicted"/>
<protein>
    <submittedName>
        <fullName evidence="1">Uncharacterized protein</fullName>
    </submittedName>
</protein>
<organism evidence="1">
    <name type="scientific">Myoviridae sp. ctNQV2</name>
    <dbReference type="NCBI Taxonomy" id="2827683"/>
    <lineage>
        <taxon>Viruses</taxon>
        <taxon>Duplodnaviria</taxon>
        <taxon>Heunggongvirae</taxon>
        <taxon>Uroviricota</taxon>
        <taxon>Caudoviricetes</taxon>
    </lineage>
</organism>
<accession>A0A8S5RZX6</accession>
<reference evidence="1" key="1">
    <citation type="journal article" date="2021" name="Proc. Natl. Acad. Sci. U.S.A.">
        <title>A Catalog of Tens of Thousands of Viruses from Human Metagenomes Reveals Hidden Associations with Chronic Diseases.</title>
        <authorList>
            <person name="Tisza M.J."/>
            <person name="Buck C.B."/>
        </authorList>
    </citation>
    <scope>NUCLEOTIDE SEQUENCE</scope>
    <source>
        <strain evidence="1">CtNQV2</strain>
    </source>
</reference>
<name>A0A8S5RZX6_9CAUD</name>
<sequence>MKKLLFNTLSKQIKELEKTAKNTILALLNEIPNKTYQTDKIDEERNITTYDNEKFAFVGCYIDETKGTFTSTLNNGLKLLGYKIVGDNITSKILYNELYEIELFNIDNVQLLNVISYINEIEFSED</sequence>
<dbReference type="EMBL" id="BK032510">
    <property type="protein sequence ID" value="DAF44059.1"/>
    <property type="molecule type" value="Genomic_DNA"/>
</dbReference>